<dbReference type="InterPro" id="IPR011611">
    <property type="entry name" value="PfkB_dom"/>
</dbReference>
<evidence type="ECO:0000256" key="2">
    <source>
        <dbReference type="ARBA" id="ARBA00022679"/>
    </source>
</evidence>
<dbReference type="Pfam" id="PF00294">
    <property type="entry name" value="PfkB"/>
    <property type="match status" value="1"/>
</dbReference>
<dbReference type="InterPro" id="IPR029056">
    <property type="entry name" value="Ribokinase-like"/>
</dbReference>
<keyword evidence="2" id="KW-0808">Transferase</keyword>
<accession>A0A725BBK2</accession>
<dbReference type="PANTHER" id="PTHR43085:SF57">
    <property type="entry name" value="CARBOHYDRATE KINASE PFKB DOMAIN-CONTAINING PROTEIN"/>
    <property type="match status" value="1"/>
</dbReference>
<organism evidence="5">
    <name type="scientific">Salmonella enteritidis PT4 (strain P125109)</name>
    <dbReference type="NCBI Taxonomy" id="550537"/>
    <lineage>
        <taxon>Bacteria</taxon>
        <taxon>Pseudomonadati</taxon>
        <taxon>Pseudomonadota</taxon>
        <taxon>Gammaproteobacteria</taxon>
        <taxon>Enterobacterales</taxon>
        <taxon>Enterobacteriaceae</taxon>
        <taxon>Salmonella</taxon>
    </lineage>
</organism>
<dbReference type="EMBL" id="DAAQRD010000168">
    <property type="protein sequence ID" value="HAE0521370.1"/>
    <property type="molecule type" value="Genomic_DNA"/>
</dbReference>
<evidence type="ECO:0000259" key="4">
    <source>
        <dbReference type="Pfam" id="PF00294"/>
    </source>
</evidence>
<dbReference type="Gene3D" id="3.40.1190.20">
    <property type="match status" value="1"/>
</dbReference>
<sequence length="99" mass="10446">PIRLLAITRGSEGSILYTDRAMAVIDAITVDAIDTTGAGDAFMSGLLYQCALRDFSFDWSEDELHDIGRFAAISGGLAASVKGAMAALPTLDEVAHRLS</sequence>
<evidence type="ECO:0000256" key="3">
    <source>
        <dbReference type="ARBA" id="ARBA00022777"/>
    </source>
</evidence>
<evidence type="ECO:0000256" key="1">
    <source>
        <dbReference type="ARBA" id="ARBA00010688"/>
    </source>
</evidence>
<dbReference type="PROSITE" id="PS00584">
    <property type="entry name" value="PFKB_KINASES_2"/>
    <property type="match status" value="1"/>
</dbReference>
<feature type="non-terminal residue" evidence="5">
    <location>
        <position position="1"/>
    </location>
</feature>
<dbReference type="GO" id="GO:0016301">
    <property type="term" value="F:kinase activity"/>
    <property type="evidence" value="ECO:0007669"/>
    <property type="project" value="UniProtKB-KW"/>
</dbReference>
<name>A0A725BBK2_SALEP</name>
<comment type="caution">
    <text evidence="5">The sequence shown here is derived from an EMBL/GenBank/DDBJ whole genome shotgun (WGS) entry which is preliminary data.</text>
</comment>
<dbReference type="InterPro" id="IPR002173">
    <property type="entry name" value="Carboh/pur_kinase_PfkB_CS"/>
</dbReference>
<protein>
    <submittedName>
        <fullName evidence="5">Carbohydrate kinase</fullName>
    </submittedName>
</protein>
<evidence type="ECO:0000313" key="5">
    <source>
        <dbReference type="EMBL" id="HAE0521370.1"/>
    </source>
</evidence>
<reference evidence="5" key="1">
    <citation type="journal article" date="2018" name="Genome Biol.">
        <title>SKESA: strategic k-mer extension for scrupulous assemblies.</title>
        <authorList>
            <person name="Souvorov A."/>
            <person name="Agarwala R."/>
            <person name="Lipman D.J."/>
        </authorList>
    </citation>
    <scope>NUCLEOTIDE SEQUENCE</scope>
    <source>
        <strain evidence="5">P125109</strain>
    </source>
</reference>
<dbReference type="PANTHER" id="PTHR43085">
    <property type="entry name" value="HEXOKINASE FAMILY MEMBER"/>
    <property type="match status" value="1"/>
</dbReference>
<dbReference type="SUPFAM" id="SSF53613">
    <property type="entry name" value="Ribokinase-like"/>
    <property type="match status" value="1"/>
</dbReference>
<keyword evidence="3 5" id="KW-0418">Kinase</keyword>
<dbReference type="AlphaFoldDB" id="A0A725BBK2"/>
<reference evidence="5" key="2">
    <citation type="submission" date="2019-01" db="EMBL/GenBank/DDBJ databases">
        <authorList>
            <consortium name="NCBI Pathogen Detection Project"/>
        </authorList>
    </citation>
    <scope>NUCLEOTIDE SEQUENCE</scope>
    <source>
        <strain evidence="5">P125109</strain>
    </source>
</reference>
<feature type="domain" description="Carbohydrate kinase PfkB" evidence="4">
    <location>
        <begin position="3"/>
        <end position="90"/>
    </location>
</feature>
<proteinExistence type="inferred from homology"/>
<comment type="similarity">
    <text evidence="1">Belongs to the carbohydrate kinase PfkB family.</text>
</comment>
<gene>
    <name evidence="5" type="ORF">G2720_26600</name>
</gene>
<dbReference type="InterPro" id="IPR050306">
    <property type="entry name" value="PfkB_Carbo_kinase"/>
</dbReference>